<dbReference type="Proteomes" id="UP000828048">
    <property type="component" value="Chromosome 10"/>
</dbReference>
<reference evidence="1 2" key="1">
    <citation type="journal article" date="2021" name="Hortic Res">
        <title>High-quality reference genome and annotation aids understanding of berry development for evergreen blueberry (Vaccinium darrowii).</title>
        <authorList>
            <person name="Yu J."/>
            <person name="Hulse-Kemp A.M."/>
            <person name="Babiker E."/>
            <person name="Staton M."/>
        </authorList>
    </citation>
    <scope>NUCLEOTIDE SEQUENCE [LARGE SCALE GENOMIC DNA]</scope>
    <source>
        <strain evidence="2">cv. NJ 8807/NJ 8810</strain>
        <tissue evidence="1">Young leaf</tissue>
    </source>
</reference>
<evidence type="ECO:0000313" key="1">
    <source>
        <dbReference type="EMBL" id="KAH7840677.1"/>
    </source>
</evidence>
<accession>A0ACB7XJ62</accession>
<sequence length="428" mass="47976">MTTLDSSSIAESSMDYDTGSNSHNHHQTPTKPSSLNTAAATTTNAARSRPGGGELEDNDVDTDNFAEDGSDGGEVWGAFTENFREVSSVLDRNRVLIQQVNENHRSKNHSNLVKNVALIQEINENISKVVSLYSDLSSNFSSVFHSRVKRWWCWWWRRRRWRGGGAGEATAAGGGGGGSKFLSKTMIKQGHTITATSRSDHSQLCSHLGISFYREIDGFLEAENDAIMLCTSILSLSEVVKSIPFHRLKRPTLFVDVLSVKEYPKQVLLQVLPPELDVLCTHPMFGPESGRDGWKDLTFVYDRVRIRDEVLCSSFLHIFASEGCRMLEMSCEEHDKLAARSQFLTHTIGRTLSEMAIESTSIDTKNFQTLVKLKESATKDSFDLFSGLFIHNRFAKEELENLEVALEKVKQKLQDRMNEELGSSVSRI</sequence>
<proteinExistence type="predicted"/>
<organism evidence="1 2">
    <name type="scientific">Vaccinium darrowii</name>
    <dbReference type="NCBI Taxonomy" id="229202"/>
    <lineage>
        <taxon>Eukaryota</taxon>
        <taxon>Viridiplantae</taxon>
        <taxon>Streptophyta</taxon>
        <taxon>Embryophyta</taxon>
        <taxon>Tracheophyta</taxon>
        <taxon>Spermatophyta</taxon>
        <taxon>Magnoliopsida</taxon>
        <taxon>eudicotyledons</taxon>
        <taxon>Gunneridae</taxon>
        <taxon>Pentapetalae</taxon>
        <taxon>asterids</taxon>
        <taxon>Ericales</taxon>
        <taxon>Ericaceae</taxon>
        <taxon>Vaccinioideae</taxon>
        <taxon>Vaccinieae</taxon>
        <taxon>Vaccinium</taxon>
    </lineage>
</organism>
<gene>
    <name evidence="1" type="ORF">Vadar_020117</name>
</gene>
<comment type="caution">
    <text evidence="1">The sequence shown here is derived from an EMBL/GenBank/DDBJ whole genome shotgun (WGS) entry which is preliminary data.</text>
</comment>
<protein>
    <submittedName>
        <fullName evidence="1">Uncharacterized protein</fullName>
    </submittedName>
</protein>
<dbReference type="EMBL" id="CM037160">
    <property type="protein sequence ID" value="KAH7840677.1"/>
    <property type="molecule type" value="Genomic_DNA"/>
</dbReference>
<name>A0ACB7XJ62_9ERIC</name>
<evidence type="ECO:0000313" key="2">
    <source>
        <dbReference type="Proteomes" id="UP000828048"/>
    </source>
</evidence>
<keyword evidence="2" id="KW-1185">Reference proteome</keyword>